<accession>A0A5E6TK88</accession>
<sequence length="232" mass="26304">MSFPTLNLKLSQRHFDEMVKSDAFLPDISNPELEKVRRQILAVVSLYDPTARSNASGPGAYDMKVGLALYRVLAEAGMDIRTAADDGWWRFLTLRVLPDLVKSRWGGTSPVRFWKGRSRMWLRAMWWTVHLTWQGSEESTRKVLESVTTDTVVQLVERPGKGGFRIDLTRLIFRMRRLRTPSQDQFRAIMKLNTAQIVLKEPAFCAGGLSGYVDALFADVGCAPIDLNSDHD</sequence>
<dbReference type="Proteomes" id="UP000326241">
    <property type="component" value="Unassembled WGS sequence"/>
</dbReference>
<dbReference type="EMBL" id="CABVGZ010000029">
    <property type="protein sequence ID" value="VVM92922.1"/>
    <property type="molecule type" value="Genomic_DNA"/>
</dbReference>
<dbReference type="RefSeq" id="WP_150775205.1">
    <property type="nucleotide sequence ID" value="NZ_CABVGZ010000029.1"/>
</dbReference>
<dbReference type="InterPro" id="IPR045920">
    <property type="entry name" value="DUF6339"/>
</dbReference>
<evidence type="ECO:0000313" key="1">
    <source>
        <dbReference type="EMBL" id="VVM92922.1"/>
    </source>
</evidence>
<proteinExistence type="predicted"/>
<protein>
    <submittedName>
        <fullName evidence="1">Uncharacterized protein</fullName>
    </submittedName>
</protein>
<dbReference type="AlphaFoldDB" id="A0A5E6TK88"/>
<organism evidence="1 2">
    <name type="scientific">Pseudomonas fluorescens</name>
    <dbReference type="NCBI Taxonomy" id="294"/>
    <lineage>
        <taxon>Bacteria</taxon>
        <taxon>Pseudomonadati</taxon>
        <taxon>Pseudomonadota</taxon>
        <taxon>Gammaproteobacteria</taxon>
        <taxon>Pseudomonadales</taxon>
        <taxon>Pseudomonadaceae</taxon>
        <taxon>Pseudomonas</taxon>
    </lineage>
</organism>
<dbReference type="Pfam" id="PF19866">
    <property type="entry name" value="DUF6339"/>
    <property type="match status" value="1"/>
</dbReference>
<evidence type="ECO:0000313" key="2">
    <source>
        <dbReference type="Proteomes" id="UP000326241"/>
    </source>
</evidence>
<name>A0A5E6TK88_PSEFL</name>
<reference evidence="1 2" key="1">
    <citation type="submission" date="2019-09" db="EMBL/GenBank/DDBJ databases">
        <authorList>
            <person name="Chandra G."/>
            <person name="Truman W A."/>
        </authorList>
    </citation>
    <scope>NUCLEOTIDE SEQUENCE [LARGE SCALE GENOMIC DNA]</scope>
    <source>
        <strain evidence="1">PS624</strain>
    </source>
</reference>
<gene>
    <name evidence="1" type="ORF">PS624_02914</name>
</gene>